<dbReference type="Gene3D" id="3.30.559.10">
    <property type="entry name" value="Chloramphenicol acetyltransferase-like domain"/>
    <property type="match status" value="1"/>
</dbReference>
<dbReference type="GO" id="GO:0043041">
    <property type="term" value="P:amino acid activation for nonribosomal peptide biosynthetic process"/>
    <property type="evidence" value="ECO:0007669"/>
    <property type="project" value="TreeGrafter"/>
</dbReference>
<organism evidence="2 3">
    <name type="scientific">Corynebacterium curieae</name>
    <dbReference type="NCBI Taxonomy" id="2913500"/>
    <lineage>
        <taxon>Bacteria</taxon>
        <taxon>Bacillati</taxon>
        <taxon>Actinomycetota</taxon>
        <taxon>Actinomycetes</taxon>
        <taxon>Mycobacteriales</taxon>
        <taxon>Corynebacteriaceae</taxon>
        <taxon>Corynebacterium</taxon>
    </lineage>
</organism>
<protein>
    <submittedName>
        <fullName evidence="2">Condensation domain-containing protein</fullName>
    </submittedName>
</protein>
<feature type="domain" description="Condensation" evidence="1">
    <location>
        <begin position="19"/>
        <end position="277"/>
    </location>
</feature>
<sequence length="397" mass="45484">MQYNRRQLDLISAQAIHQNAALNLNGLYSFPEPPDENLLRKSIQFVSDHFSSLNTVATFREGKIVPTPTKEKLKIEAIDGYSMREQYDIIYRQARVPFNLFAEPPFRAFLFKSDGCIDQMLLQFHHVASDWWSFRIIHQTLTEFYNSKGKFSSPIDNLKEYNDIHCDEHVDAVVEKFWKTQLQAGIFRESIVGKKGSSSKHLEFAICQDVAPLEREAKRSSITFFEYLFLLYAEQLANSLKSDIIINVPVGNRNSGKFVSTVGYIMNVVPVRCVFHEGCLDRAVTLSNLRTAIRYAETPRSVLANWSKQILGDTDALFSFVFMFLRDNIGSMHMPANASFMRIYPGVDEDAHVLTLRERDKALSAVIESKDCDPQVERATDNFIKKIMERANDSSFT</sequence>
<evidence type="ECO:0000313" key="3">
    <source>
        <dbReference type="Proteomes" id="UP001146430"/>
    </source>
</evidence>
<gene>
    <name evidence="2" type="ORF">L8V01_10735</name>
</gene>
<dbReference type="GO" id="GO:0044550">
    <property type="term" value="P:secondary metabolite biosynthetic process"/>
    <property type="evidence" value="ECO:0007669"/>
    <property type="project" value="TreeGrafter"/>
</dbReference>
<proteinExistence type="predicted"/>
<evidence type="ECO:0000259" key="1">
    <source>
        <dbReference type="Pfam" id="PF00668"/>
    </source>
</evidence>
<dbReference type="EMBL" id="JAKMUU010000009">
    <property type="protein sequence ID" value="MCZ9307944.1"/>
    <property type="molecule type" value="Genomic_DNA"/>
</dbReference>
<dbReference type="Gene3D" id="3.30.559.30">
    <property type="entry name" value="Nonribosomal peptide synthetase, condensation domain"/>
    <property type="match status" value="1"/>
</dbReference>
<dbReference type="PANTHER" id="PTHR45527:SF1">
    <property type="entry name" value="FATTY ACID SYNTHASE"/>
    <property type="match status" value="1"/>
</dbReference>
<dbReference type="InterPro" id="IPR023213">
    <property type="entry name" value="CAT-like_dom_sf"/>
</dbReference>
<dbReference type="Pfam" id="PF00668">
    <property type="entry name" value="Condensation"/>
    <property type="match status" value="1"/>
</dbReference>
<comment type="caution">
    <text evidence="2">The sequence shown here is derived from an EMBL/GenBank/DDBJ whole genome shotgun (WGS) entry which is preliminary data.</text>
</comment>
<name>A0A9X3MCA9_9CORY</name>
<evidence type="ECO:0000313" key="2">
    <source>
        <dbReference type="EMBL" id="MCZ9307944.1"/>
    </source>
</evidence>
<dbReference type="GO" id="GO:0008610">
    <property type="term" value="P:lipid biosynthetic process"/>
    <property type="evidence" value="ECO:0007669"/>
    <property type="project" value="UniProtKB-ARBA"/>
</dbReference>
<dbReference type="GO" id="GO:0005829">
    <property type="term" value="C:cytosol"/>
    <property type="evidence" value="ECO:0007669"/>
    <property type="project" value="TreeGrafter"/>
</dbReference>
<dbReference type="AlphaFoldDB" id="A0A9X3MCA9"/>
<dbReference type="GO" id="GO:0031177">
    <property type="term" value="F:phosphopantetheine binding"/>
    <property type="evidence" value="ECO:0007669"/>
    <property type="project" value="TreeGrafter"/>
</dbReference>
<dbReference type="SUPFAM" id="SSF52777">
    <property type="entry name" value="CoA-dependent acyltransferases"/>
    <property type="match status" value="2"/>
</dbReference>
<dbReference type="GO" id="GO:0003824">
    <property type="term" value="F:catalytic activity"/>
    <property type="evidence" value="ECO:0007669"/>
    <property type="project" value="InterPro"/>
</dbReference>
<dbReference type="Proteomes" id="UP001146430">
    <property type="component" value="Unassembled WGS sequence"/>
</dbReference>
<dbReference type="RefSeq" id="WP_269947042.1">
    <property type="nucleotide sequence ID" value="NZ_JAKMUU010000009.1"/>
</dbReference>
<dbReference type="PANTHER" id="PTHR45527">
    <property type="entry name" value="NONRIBOSOMAL PEPTIDE SYNTHETASE"/>
    <property type="match status" value="1"/>
</dbReference>
<dbReference type="InterPro" id="IPR001242">
    <property type="entry name" value="Condensation_dom"/>
</dbReference>
<reference evidence="2" key="1">
    <citation type="submission" date="2022-02" db="EMBL/GenBank/DDBJ databases">
        <title>Corynebacterium sp. from urogenital microbiome.</title>
        <authorList>
            <person name="Cappelli E.A."/>
            <person name="Ribeiro T.G."/>
            <person name="Peixe L."/>
        </authorList>
    </citation>
    <scope>NUCLEOTIDE SEQUENCE</scope>
    <source>
        <strain evidence="2">C8Ua_181</strain>
    </source>
</reference>
<accession>A0A9X3MCA9</accession>